<keyword evidence="5" id="KW-1185">Reference proteome</keyword>
<organism evidence="4 5">
    <name type="scientific">Allacma fusca</name>
    <dbReference type="NCBI Taxonomy" id="39272"/>
    <lineage>
        <taxon>Eukaryota</taxon>
        <taxon>Metazoa</taxon>
        <taxon>Ecdysozoa</taxon>
        <taxon>Arthropoda</taxon>
        <taxon>Hexapoda</taxon>
        <taxon>Collembola</taxon>
        <taxon>Symphypleona</taxon>
        <taxon>Sminthuridae</taxon>
        <taxon>Allacma</taxon>
    </lineage>
</organism>
<sequence length="549" mass="61746">MKSFTFQLVTVLLLFVELISAGIDQSLVENAKGKNVVELVVEKIQKTHIFDDDYGFLRRIAYVETKDGEEISEFPRPNYGGLWNVAEIQYNRSKDFSLTEFHGKIKTEYNINWIQTAWQDLLKPLYSGLAARLFLQSLNVEIPQKLEDQAKLWDQRYSRHDLWDNRTFINRTDEYDDLNPPCSGKMDLVIVLDGSGSVGEANFELCKRFVIDLIGSYSLKTVRHGFVIFASEEDTKIVFELDNFMEMEELKQEVLKLTYPDSKTHTNVALQKAFEVFSKSEPRQGAPRVMTIFTDGESNPKGVENIELLKKLNVSSYAVGISDQINYEELQELAYGNQANVFTLENFEVLAEFFRRINEETCKVPQKPALNEPVEDALNKGEKRYYSFSVPEGGITIALEATEGQIAGYYSLSENNPNPSSAFHDGILAAEGTFIHPIMKRILDQEFEVYLSVEGFSGTNNYVIEAMEGYQVSSPPTTEESPEDPDTTTEGEDSDEESSTDETTDEADEGTSGTKTTQKPEDSTLGALSVTVTMGLLILGIVGTKVLTL</sequence>
<accession>A0A8J2K249</accession>
<proteinExistence type="predicted"/>
<feature type="chain" id="PRO_5035228709" description="VWFA domain-containing protein" evidence="2">
    <location>
        <begin position="22"/>
        <end position="549"/>
    </location>
</feature>
<name>A0A8J2K249_9HEXA</name>
<gene>
    <name evidence="4" type="ORF">AFUS01_LOCUS20007</name>
</gene>
<dbReference type="CDD" id="cd01450">
    <property type="entry name" value="vWFA_subfamily_ECM"/>
    <property type="match status" value="1"/>
</dbReference>
<evidence type="ECO:0000313" key="4">
    <source>
        <dbReference type="EMBL" id="CAG7731415.1"/>
    </source>
</evidence>
<dbReference type="PANTHER" id="PTHR24020">
    <property type="entry name" value="COLLAGEN ALPHA"/>
    <property type="match status" value="1"/>
</dbReference>
<evidence type="ECO:0000256" key="2">
    <source>
        <dbReference type="SAM" id="SignalP"/>
    </source>
</evidence>
<dbReference type="PANTHER" id="PTHR24020:SF20">
    <property type="entry name" value="PH DOMAIN-CONTAINING PROTEIN"/>
    <property type="match status" value="1"/>
</dbReference>
<feature type="region of interest" description="Disordered" evidence="1">
    <location>
        <begin position="470"/>
        <end position="523"/>
    </location>
</feature>
<evidence type="ECO:0000256" key="1">
    <source>
        <dbReference type="SAM" id="MobiDB-lite"/>
    </source>
</evidence>
<reference evidence="4" key="1">
    <citation type="submission" date="2021-06" db="EMBL/GenBank/DDBJ databases">
        <authorList>
            <person name="Hodson N. C."/>
            <person name="Mongue J. A."/>
            <person name="Jaron S. K."/>
        </authorList>
    </citation>
    <scope>NUCLEOTIDE SEQUENCE</scope>
</reference>
<keyword evidence="2" id="KW-0732">Signal</keyword>
<dbReference type="PROSITE" id="PS50234">
    <property type="entry name" value="VWFA"/>
    <property type="match status" value="1"/>
</dbReference>
<dbReference type="AlphaFoldDB" id="A0A8J2K249"/>
<dbReference type="OrthoDB" id="8195893at2759"/>
<comment type="caution">
    <text evidence="4">The sequence shown here is derived from an EMBL/GenBank/DDBJ whole genome shotgun (WGS) entry which is preliminary data.</text>
</comment>
<dbReference type="InterPro" id="IPR050525">
    <property type="entry name" value="ECM_Assembly_Org"/>
</dbReference>
<feature type="domain" description="VWFA" evidence="3">
    <location>
        <begin position="187"/>
        <end position="357"/>
    </location>
</feature>
<dbReference type="Pfam" id="PF00092">
    <property type="entry name" value="VWA"/>
    <property type="match status" value="1"/>
</dbReference>
<dbReference type="Proteomes" id="UP000708208">
    <property type="component" value="Unassembled WGS sequence"/>
</dbReference>
<feature type="compositionally biased region" description="Acidic residues" evidence="1">
    <location>
        <begin position="480"/>
        <end position="509"/>
    </location>
</feature>
<evidence type="ECO:0000313" key="5">
    <source>
        <dbReference type="Proteomes" id="UP000708208"/>
    </source>
</evidence>
<dbReference type="SMART" id="SM00327">
    <property type="entry name" value="VWA"/>
    <property type="match status" value="1"/>
</dbReference>
<dbReference type="EMBL" id="CAJVCH010212276">
    <property type="protein sequence ID" value="CAG7731415.1"/>
    <property type="molecule type" value="Genomic_DNA"/>
</dbReference>
<dbReference type="InterPro" id="IPR002035">
    <property type="entry name" value="VWF_A"/>
</dbReference>
<protein>
    <recommendedName>
        <fullName evidence="3">VWFA domain-containing protein</fullName>
    </recommendedName>
</protein>
<evidence type="ECO:0000259" key="3">
    <source>
        <dbReference type="PROSITE" id="PS50234"/>
    </source>
</evidence>
<feature type="signal peptide" evidence="2">
    <location>
        <begin position="1"/>
        <end position="21"/>
    </location>
</feature>